<evidence type="ECO:0000313" key="2">
    <source>
        <dbReference type="WBParaSite" id="nRc.2.0.1.t02983-RA"/>
    </source>
</evidence>
<name>A0A915HLZ0_ROMCU</name>
<organism evidence="1 2">
    <name type="scientific">Romanomermis culicivorax</name>
    <name type="common">Nematode worm</name>
    <dbReference type="NCBI Taxonomy" id="13658"/>
    <lineage>
        <taxon>Eukaryota</taxon>
        <taxon>Metazoa</taxon>
        <taxon>Ecdysozoa</taxon>
        <taxon>Nematoda</taxon>
        <taxon>Enoplea</taxon>
        <taxon>Dorylaimia</taxon>
        <taxon>Mermithida</taxon>
        <taxon>Mermithoidea</taxon>
        <taxon>Mermithidae</taxon>
        <taxon>Romanomermis</taxon>
    </lineage>
</organism>
<accession>A0A915HLZ0</accession>
<dbReference type="WBParaSite" id="nRc.2.0.1.t02983-RA">
    <property type="protein sequence ID" value="nRc.2.0.1.t02983-RA"/>
    <property type="gene ID" value="nRc.2.0.1.g02983"/>
</dbReference>
<keyword evidence="1" id="KW-1185">Reference proteome</keyword>
<protein>
    <submittedName>
        <fullName evidence="2">Uncharacterized protein</fullName>
    </submittedName>
</protein>
<proteinExistence type="predicted"/>
<reference evidence="2" key="1">
    <citation type="submission" date="2022-11" db="UniProtKB">
        <authorList>
            <consortium name="WormBaseParasite"/>
        </authorList>
    </citation>
    <scope>IDENTIFICATION</scope>
</reference>
<evidence type="ECO:0000313" key="1">
    <source>
        <dbReference type="Proteomes" id="UP000887565"/>
    </source>
</evidence>
<dbReference type="AlphaFoldDB" id="A0A915HLZ0"/>
<sequence length="183" mass="20320">MTATAKKGTIPVTETMKPVTAMTKIHSTHFYKRNYQNAFRCSLQKLTNYISPLHPKAEIQHCLEALKNAPPQMEFKVQSPSARPMDVEPTIPNSDGYDDYDIVSHQASMLVPPTTVTPTRAMTTSTAAITSTAPIEPHLVIATRSILGAVPPASTDLQFQPQLPRRQLLCQIIFVFTPLIRHI</sequence>
<dbReference type="Proteomes" id="UP000887565">
    <property type="component" value="Unplaced"/>
</dbReference>